<name>A0A523XP94_UNCT6</name>
<dbReference type="Proteomes" id="UP000315534">
    <property type="component" value="Unassembled WGS sequence"/>
</dbReference>
<evidence type="ECO:0000313" key="2">
    <source>
        <dbReference type="EMBL" id="TET81126.1"/>
    </source>
</evidence>
<dbReference type="InterPro" id="IPR036415">
    <property type="entry name" value="Lamin_tail_dom_sf"/>
</dbReference>
<dbReference type="Pfam" id="PF00932">
    <property type="entry name" value="LTD"/>
    <property type="match status" value="2"/>
</dbReference>
<dbReference type="InterPro" id="IPR025965">
    <property type="entry name" value="FlgD/Vpr_Ig-like"/>
</dbReference>
<proteinExistence type="predicted"/>
<dbReference type="SUPFAM" id="SSF74853">
    <property type="entry name" value="Lamin A/C globular tail domain"/>
    <property type="match status" value="1"/>
</dbReference>
<evidence type="ECO:0000259" key="1">
    <source>
        <dbReference type="PROSITE" id="PS51841"/>
    </source>
</evidence>
<dbReference type="InterPro" id="IPR001322">
    <property type="entry name" value="Lamin_tail_dom"/>
</dbReference>
<dbReference type="Gene3D" id="2.60.40.10">
    <property type="entry name" value="Immunoglobulins"/>
    <property type="match status" value="1"/>
</dbReference>
<dbReference type="InterPro" id="IPR013783">
    <property type="entry name" value="Ig-like_fold"/>
</dbReference>
<feature type="domain" description="LTD" evidence="1">
    <location>
        <begin position="324"/>
        <end position="465"/>
    </location>
</feature>
<protein>
    <recommendedName>
        <fullName evidence="1">LTD domain-containing protein</fullName>
    </recommendedName>
</protein>
<dbReference type="Pfam" id="PF13860">
    <property type="entry name" value="FlgD_ig"/>
    <property type="match status" value="1"/>
</dbReference>
<accession>A0A523XP94</accession>
<reference evidence="2 3" key="1">
    <citation type="submission" date="2019-03" db="EMBL/GenBank/DDBJ databases">
        <title>Metabolic potential of uncultured bacteria and archaea associated with petroleum seepage in deep-sea sediments.</title>
        <authorList>
            <person name="Dong X."/>
            <person name="Hubert C."/>
        </authorList>
    </citation>
    <scope>NUCLEOTIDE SEQUENCE [LARGE SCALE GENOMIC DNA]</scope>
    <source>
        <strain evidence="2">E29_bin36</strain>
    </source>
</reference>
<dbReference type="Gene3D" id="2.60.40.4070">
    <property type="match status" value="1"/>
</dbReference>
<comment type="caution">
    <text evidence="2">The sequence shown here is derived from an EMBL/GenBank/DDBJ whole genome shotgun (WGS) entry which is preliminary data.</text>
</comment>
<sequence>MLCSRTQHRCALAGVIIGILAVGFCKPNNCHAQMVINEVMANVKGPENKFGRYNEFVEIYNASSNPLDLSGWMVTDGDAVDIITPWSDSLGLLSPDVILDTYVIPGRNYALIIDRDYASAPDSEGYRPYQFAPGTIILTTKNSTIGNGLSTKDPIVLLNANGDTVDTYGTPWDELDSVPFDPGDGISAERVFPGMADTESNWLACVDTAGCTPGSQNSVTPYLGIGLSWEDIAFTPQKPEPGQDVEIRATVHNRSTEPASNVRVLFYVDSDWNSDPDNKELLGTVSLSGIDPFDGKADARLRWQSPGEGCHRVGVQVRDSVCAFRMLRVGGALGDVIINEIMYDPDRSGEWVEVYNRSNHGLNLRGWRIADGTKSYSICETDIILEPESFALISSDSHALFTTYVVPDCIVLEPGTLPSLNNQGDTVLLSDIAGFESDMVHYLRSWGGKKGVSLERVSAEVKSNERANWSSCVGPEGATPGQTNSIYAGVGPKQARLSLSPNPFSPDGDGFDDRTVISYQLPFSVARLRVMIYDRRGRMVRKVLGDAEVAGKGVLLWDGRDDSGRVQAIGIYVVYAEASDLTTNRKISSKATVVLAKRLN</sequence>
<dbReference type="EMBL" id="SOIP01000269">
    <property type="protein sequence ID" value="TET81126.1"/>
    <property type="molecule type" value="Genomic_DNA"/>
</dbReference>
<organism evidence="2 3">
    <name type="scientific">candidate division TA06 bacterium</name>
    <dbReference type="NCBI Taxonomy" id="2250710"/>
    <lineage>
        <taxon>Bacteria</taxon>
        <taxon>Bacteria division TA06</taxon>
    </lineage>
</organism>
<dbReference type="PROSITE" id="PS51841">
    <property type="entry name" value="LTD"/>
    <property type="match status" value="2"/>
</dbReference>
<evidence type="ECO:0000313" key="3">
    <source>
        <dbReference type="Proteomes" id="UP000315534"/>
    </source>
</evidence>
<dbReference type="AlphaFoldDB" id="A0A523XP94"/>
<dbReference type="Gene3D" id="2.60.40.1260">
    <property type="entry name" value="Lamin Tail domain"/>
    <property type="match status" value="1"/>
</dbReference>
<gene>
    <name evidence="2" type="ORF">E3J38_04475</name>
</gene>
<feature type="domain" description="LTD" evidence="1">
    <location>
        <begin position="26"/>
        <end position="184"/>
    </location>
</feature>